<accession>A0AAD3XTX1</accession>
<sequence length="142" mass="14884">MCGKGATADCCADAVLKSQCWRIDAVTQLSSLLKVVTDGFACGNGSRCRVWADCGGSLELLISLDPENDGPFDDDVIGRESCKEVKALVNSTCHIIENASEKKDGYLPPENGTEAHTILAVELPVDRASTHGSPSAASEASV</sequence>
<evidence type="ECO:0000313" key="2">
    <source>
        <dbReference type="Proteomes" id="UP001279734"/>
    </source>
</evidence>
<dbReference type="EMBL" id="BSYO01000016">
    <property type="protein sequence ID" value="GMH16140.1"/>
    <property type="molecule type" value="Genomic_DNA"/>
</dbReference>
<keyword evidence="2" id="KW-1185">Reference proteome</keyword>
<name>A0AAD3XTX1_NEPGR</name>
<reference evidence="1" key="1">
    <citation type="submission" date="2023-05" db="EMBL/GenBank/DDBJ databases">
        <title>Nepenthes gracilis genome sequencing.</title>
        <authorList>
            <person name="Fukushima K."/>
        </authorList>
    </citation>
    <scope>NUCLEOTIDE SEQUENCE</scope>
    <source>
        <strain evidence="1">SING2019-196</strain>
    </source>
</reference>
<dbReference type="AlphaFoldDB" id="A0AAD3XTX1"/>
<proteinExistence type="predicted"/>
<organism evidence="1 2">
    <name type="scientific">Nepenthes gracilis</name>
    <name type="common">Slender pitcher plant</name>
    <dbReference type="NCBI Taxonomy" id="150966"/>
    <lineage>
        <taxon>Eukaryota</taxon>
        <taxon>Viridiplantae</taxon>
        <taxon>Streptophyta</taxon>
        <taxon>Embryophyta</taxon>
        <taxon>Tracheophyta</taxon>
        <taxon>Spermatophyta</taxon>
        <taxon>Magnoliopsida</taxon>
        <taxon>eudicotyledons</taxon>
        <taxon>Gunneridae</taxon>
        <taxon>Pentapetalae</taxon>
        <taxon>Caryophyllales</taxon>
        <taxon>Nepenthaceae</taxon>
        <taxon>Nepenthes</taxon>
    </lineage>
</organism>
<comment type="caution">
    <text evidence="1">The sequence shown here is derived from an EMBL/GenBank/DDBJ whole genome shotgun (WGS) entry which is preliminary data.</text>
</comment>
<evidence type="ECO:0000313" key="1">
    <source>
        <dbReference type="EMBL" id="GMH16140.1"/>
    </source>
</evidence>
<dbReference type="Proteomes" id="UP001279734">
    <property type="component" value="Unassembled WGS sequence"/>
</dbReference>
<gene>
    <name evidence="1" type="ORF">Nepgr_017981</name>
</gene>
<protein>
    <submittedName>
        <fullName evidence="1">Uncharacterized protein</fullName>
    </submittedName>
</protein>